<dbReference type="RefSeq" id="WP_201562729.1">
    <property type="nucleotide sequence ID" value="NZ_CAJGZK010000010.1"/>
</dbReference>
<comment type="caution">
    <text evidence="1">The sequence shown here is derived from an EMBL/GenBank/DDBJ whole genome shotgun (WGS) entry which is preliminary data.</text>
</comment>
<name>A0ABW1W712_9GAMM</name>
<keyword evidence="2" id="KW-1185">Reference proteome</keyword>
<proteinExistence type="predicted"/>
<dbReference type="EMBL" id="JBHSTZ010000007">
    <property type="protein sequence ID" value="MFC6380433.1"/>
    <property type="molecule type" value="Genomic_DNA"/>
</dbReference>
<organism evidence="1 2">
    <name type="scientific">Psychrobacter glacincola</name>
    <dbReference type="NCBI Taxonomy" id="56810"/>
    <lineage>
        <taxon>Bacteria</taxon>
        <taxon>Pseudomonadati</taxon>
        <taxon>Pseudomonadota</taxon>
        <taxon>Gammaproteobacteria</taxon>
        <taxon>Moraxellales</taxon>
        <taxon>Moraxellaceae</taxon>
        <taxon>Psychrobacter</taxon>
    </lineage>
</organism>
<dbReference type="Proteomes" id="UP001596264">
    <property type="component" value="Unassembled WGS sequence"/>
</dbReference>
<evidence type="ECO:0000313" key="2">
    <source>
        <dbReference type="Proteomes" id="UP001596264"/>
    </source>
</evidence>
<gene>
    <name evidence="1" type="ORF">ACFP58_02945</name>
</gene>
<reference evidence="2" key="1">
    <citation type="journal article" date="2019" name="Int. J. Syst. Evol. Microbiol.">
        <title>The Global Catalogue of Microorganisms (GCM) 10K type strain sequencing project: providing services to taxonomists for standard genome sequencing and annotation.</title>
        <authorList>
            <consortium name="The Broad Institute Genomics Platform"/>
            <consortium name="The Broad Institute Genome Sequencing Center for Infectious Disease"/>
            <person name="Wu L."/>
            <person name="Ma J."/>
        </authorList>
    </citation>
    <scope>NUCLEOTIDE SEQUENCE [LARGE SCALE GENOMIC DNA]</scope>
    <source>
        <strain evidence="2">CCM 2050</strain>
    </source>
</reference>
<accession>A0ABW1W712</accession>
<evidence type="ECO:0000313" key="1">
    <source>
        <dbReference type="EMBL" id="MFC6380433.1"/>
    </source>
</evidence>
<sequence>MQTICPYCHSSRVTSNTDIDSPFTIFEQLFTPTALSSLGVSICRYYKINSAIGVVVGTALASAISLAKDKLQQPPLLILVSKPRYTCNTCSKNFTI</sequence>
<protein>
    <submittedName>
        <fullName evidence="1">Uncharacterized protein</fullName>
    </submittedName>
</protein>